<dbReference type="InterPro" id="IPR000884">
    <property type="entry name" value="TSP1_rpt"/>
</dbReference>
<dbReference type="Gene3D" id="2.60.40.2130">
    <property type="entry name" value="F-spondin domain"/>
    <property type="match status" value="1"/>
</dbReference>
<proteinExistence type="predicted"/>
<dbReference type="Proteomes" id="UP000829291">
    <property type="component" value="Chromosome 3"/>
</dbReference>
<gene>
    <name evidence="7" type="primary">LOC107223581</name>
</gene>
<protein>
    <submittedName>
        <fullName evidence="7">Spondin-2 isoform X1</fullName>
    </submittedName>
</protein>
<dbReference type="RefSeq" id="XP_015518784.2">
    <property type="nucleotide sequence ID" value="XM_015663298.2"/>
</dbReference>
<evidence type="ECO:0000313" key="6">
    <source>
        <dbReference type="Proteomes" id="UP000829291"/>
    </source>
</evidence>
<keyword evidence="6" id="KW-1185">Reference proteome</keyword>
<name>A0A6J0BWU7_NEOLC</name>
<sequence>MADLKMWFFASFLIILPIFVEARVSRNDICKSNTLAVYKLRMDTHWSNETFPKQYPLYRPAAQFSRLLGMVHDPSYVLWRNGTEAKQEIRMVAEKGVGELLEQRQGVQDVFAAPPVVRGVGSTETIFYSDGKHHLVSVISKIVPSPDWFVGLDSYELCSNGRWISNVSVQVGPFDAGTDNGFTFTAPDWPSEPTSPIIAITSQHPDHPANSFYYPELEALPPLATFHITRERIYRATDGLKGSKRRRTKLARTNPVIVPLPNVIGKVTPDGHRHISPHVKRVHRKSSRQAVDCVLGHWSSWSSCSASCGVGFEVRTRKLTKPPKFGGSCSREMQQKRWCGGHTKCIERFFNW</sequence>
<evidence type="ECO:0000256" key="2">
    <source>
        <dbReference type="ARBA" id="ARBA00022530"/>
    </source>
</evidence>
<dbReference type="Pfam" id="PF06468">
    <property type="entry name" value="Spond_N"/>
    <property type="match status" value="1"/>
</dbReference>
<comment type="subcellular location">
    <subcellularLocation>
        <location evidence="1">Secreted</location>
        <location evidence="1">Extracellular space</location>
        <location evidence="1">Extracellular matrix</location>
    </subcellularLocation>
</comment>
<evidence type="ECO:0000256" key="4">
    <source>
        <dbReference type="SAM" id="SignalP"/>
    </source>
</evidence>
<feature type="chain" id="PRO_5045309800" evidence="4">
    <location>
        <begin position="23"/>
        <end position="352"/>
    </location>
</feature>
<dbReference type="InterPro" id="IPR009465">
    <property type="entry name" value="Spondin_N"/>
</dbReference>
<dbReference type="KEGG" id="nlo:107223581"/>
<dbReference type="PROSITE" id="PS51020">
    <property type="entry name" value="SPONDIN"/>
    <property type="match status" value="1"/>
</dbReference>
<dbReference type="PANTHER" id="PTHR11311:SF15">
    <property type="entry name" value="SPONDIN-2"/>
    <property type="match status" value="1"/>
</dbReference>
<dbReference type="Pfam" id="PF00090">
    <property type="entry name" value="TSP_1"/>
    <property type="match status" value="1"/>
</dbReference>
<dbReference type="SUPFAM" id="SSF82895">
    <property type="entry name" value="TSP-1 type 1 repeat"/>
    <property type="match status" value="1"/>
</dbReference>
<dbReference type="GO" id="GO:0031012">
    <property type="term" value="C:extracellular matrix"/>
    <property type="evidence" value="ECO:0007669"/>
    <property type="project" value="TreeGrafter"/>
</dbReference>
<accession>A0A6J0BWU7</accession>
<dbReference type="OrthoDB" id="6090599at2759"/>
<keyword evidence="2" id="KW-0964">Secreted</keyword>
<keyword evidence="3" id="KW-0130">Cell adhesion</keyword>
<dbReference type="PROSITE" id="PS50092">
    <property type="entry name" value="TSP1"/>
    <property type="match status" value="1"/>
</dbReference>
<dbReference type="InterPro" id="IPR038678">
    <property type="entry name" value="Spondin_N_sf"/>
</dbReference>
<keyword evidence="4" id="KW-0732">Signal</keyword>
<dbReference type="SMART" id="SM00209">
    <property type="entry name" value="TSP1"/>
    <property type="match status" value="1"/>
</dbReference>
<reference evidence="7" key="1">
    <citation type="submission" date="2025-08" db="UniProtKB">
        <authorList>
            <consortium name="RefSeq"/>
        </authorList>
    </citation>
    <scope>IDENTIFICATION</scope>
    <source>
        <tissue evidence="7">Thorax and Abdomen</tissue>
    </source>
</reference>
<dbReference type="PANTHER" id="PTHR11311">
    <property type="entry name" value="SPONDIN"/>
    <property type="match status" value="1"/>
</dbReference>
<dbReference type="GO" id="GO:0007155">
    <property type="term" value="P:cell adhesion"/>
    <property type="evidence" value="ECO:0007669"/>
    <property type="project" value="UniProtKB-KW"/>
</dbReference>
<evidence type="ECO:0000256" key="1">
    <source>
        <dbReference type="ARBA" id="ARBA00004498"/>
    </source>
</evidence>
<dbReference type="InParanoid" id="A0A6J0BWU7"/>
<dbReference type="NCBIfam" id="NF038123">
    <property type="entry name" value="NF038123_dom"/>
    <property type="match status" value="1"/>
</dbReference>
<feature type="signal peptide" evidence="4">
    <location>
        <begin position="1"/>
        <end position="22"/>
    </location>
</feature>
<dbReference type="InterPro" id="IPR036383">
    <property type="entry name" value="TSP1_rpt_sf"/>
</dbReference>
<evidence type="ECO:0000259" key="5">
    <source>
        <dbReference type="PROSITE" id="PS51020"/>
    </source>
</evidence>
<dbReference type="InterPro" id="IPR051418">
    <property type="entry name" value="Spondin/Thrombospondin_T1"/>
</dbReference>
<evidence type="ECO:0000313" key="7">
    <source>
        <dbReference type="RefSeq" id="XP_015518784.2"/>
    </source>
</evidence>
<keyword evidence="2" id="KW-0272">Extracellular matrix</keyword>
<dbReference type="Gene3D" id="2.20.100.10">
    <property type="entry name" value="Thrombospondin type-1 (TSP1) repeat"/>
    <property type="match status" value="1"/>
</dbReference>
<dbReference type="GeneID" id="107223581"/>
<organism evidence="7">
    <name type="scientific">Neodiprion lecontei</name>
    <name type="common">Redheaded pine sawfly</name>
    <dbReference type="NCBI Taxonomy" id="441921"/>
    <lineage>
        <taxon>Eukaryota</taxon>
        <taxon>Metazoa</taxon>
        <taxon>Ecdysozoa</taxon>
        <taxon>Arthropoda</taxon>
        <taxon>Hexapoda</taxon>
        <taxon>Insecta</taxon>
        <taxon>Pterygota</taxon>
        <taxon>Neoptera</taxon>
        <taxon>Endopterygota</taxon>
        <taxon>Hymenoptera</taxon>
        <taxon>Tenthredinoidea</taxon>
        <taxon>Diprionidae</taxon>
        <taxon>Diprioninae</taxon>
        <taxon>Neodiprion</taxon>
    </lineage>
</organism>
<feature type="domain" description="Spondin" evidence="5">
    <location>
        <begin position="26"/>
        <end position="208"/>
    </location>
</feature>
<evidence type="ECO:0000256" key="3">
    <source>
        <dbReference type="ARBA" id="ARBA00022889"/>
    </source>
</evidence>